<dbReference type="AlphaFoldDB" id="A0A9N9D8G2"/>
<evidence type="ECO:0000313" key="1">
    <source>
        <dbReference type="EMBL" id="CAG8630294.1"/>
    </source>
</evidence>
<sequence>MSKHLDTKWNFKTRSGNDKENFFLIYVGQTIYIYLNDYKFIIYIVVGNSEHQLKSGWCCISDSESITEIFLTKAISSLDQKLFNTTIQYSGSMVIELNNQNIINQLYTDINFYPHQKLAVFVSKILEDKCVIKLYQDVSKIKTFYNSTLSNVWKNSGFIEKFDEIELFGLTNNYA</sequence>
<reference evidence="1" key="1">
    <citation type="submission" date="2021-06" db="EMBL/GenBank/DDBJ databases">
        <authorList>
            <person name="Kallberg Y."/>
            <person name="Tangrot J."/>
            <person name="Rosling A."/>
        </authorList>
    </citation>
    <scope>NUCLEOTIDE SEQUENCE</scope>
    <source>
        <strain evidence="1">FL966</strain>
    </source>
</reference>
<protein>
    <submittedName>
        <fullName evidence="1">24259_t:CDS:1</fullName>
    </submittedName>
</protein>
<dbReference type="Proteomes" id="UP000789759">
    <property type="component" value="Unassembled WGS sequence"/>
</dbReference>
<gene>
    <name evidence="1" type="ORF">CPELLU_LOCUS8354</name>
</gene>
<proteinExistence type="predicted"/>
<accession>A0A9N9D8G2</accession>
<keyword evidence="2" id="KW-1185">Reference proteome</keyword>
<dbReference type="EMBL" id="CAJVQA010005910">
    <property type="protein sequence ID" value="CAG8630294.1"/>
    <property type="molecule type" value="Genomic_DNA"/>
</dbReference>
<organism evidence="1 2">
    <name type="scientific">Cetraspora pellucida</name>
    <dbReference type="NCBI Taxonomy" id="1433469"/>
    <lineage>
        <taxon>Eukaryota</taxon>
        <taxon>Fungi</taxon>
        <taxon>Fungi incertae sedis</taxon>
        <taxon>Mucoromycota</taxon>
        <taxon>Glomeromycotina</taxon>
        <taxon>Glomeromycetes</taxon>
        <taxon>Diversisporales</taxon>
        <taxon>Gigasporaceae</taxon>
        <taxon>Cetraspora</taxon>
    </lineage>
</organism>
<comment type="caution">
    <text evidence="1">The sequence shown here is derived from an EMBL/GenBank/DDBJ whole genome shotgun (WGS) entry which is preliminary data.</text>
</comment>
<name>A0A9N9D8G2_9GLOM</name>
<dbReference type="OrthoDB" id="2406981at2759"/>
<evidence type="ECO:0000313" key="2">
    <source>
        <dbReference type="Proteomes" id="UP000789759"/>
    </source>
</evidence>